<gene>
    <name evidence="2" type="ORF">BO71DRAFT_104173</name>
</gene>
<dbReference type="EMBL" id="KZ826019">
    <property type="protein sequence ID" value="PYH89653.1"/>
    <property type="molecule type" value="Genomic_DNA"/>
</dbReference>
<sequence length="88" mass="9613">MTLTINPCCPFLLPLSSTCVFLRVCFGSIPIVSLGPNVFLHLSLAFGQLSRMIIHVQGPPLLSTWTGIKVLISCAGRLYCVFEGLFLE</sequence>
<evidence type="ECO:0000313" key="3">
    <source>
        <dbReference type="Proteomes" id="UP000247810"/>
    </source>
</evidence>
<name>A0A319DF11_9EURO</name>
<evidence type="ECO:0000313" key="2">
    <source>
        <dbReference type="EMBL" id="PYH89653.1"/>
    </source>
</evidence>
<dbReference type="Proteomes" id="UP000247810">
    <property type="component" value="Unassembled WGS sequence"/>
</dbReference>
<evidence type="ECO:0000256" key="1">
    <source>
        <dbReference type="SAM" id="Phobius"/>
    </source>
</evidence>
<dbReference type="AlphaFoldDB" id="A0A319DF11"/>
<protein>
    <submittedName>
        <fullName evidence="2">Uncharacterized protein</fullName>
    </submittedName>
</protein>
<organism evidence="2 3">
    <name type="scientific">Aspergillus ellipticus CBS 707.79</name>
    <dbReference type="NCBI Taxonomy" id="1448320"/>
    <lineage>
        <taxon>Eukaryota</taxon>
        <taxon>Fungi</taxon>
        <taxon>Dikarya</taxon>
        <taxon>Ascomycota</taxon>
        <taxon>Pezizomycotina</taxon>
        <taxon>Eurotiomycetes</taxon>
        <taxon>Eurotiomycetidae</taxon>
        <taxon>Eurotiales</taxon>
        <taxon>Aspergillaceae</taxon>
        <taxon>Aspergillus</taxon>
        <taxon>Aspergillus subgen. Circumdati</taxon>
    </lineage>
</organism>
<keyword evidence="3" id="KW-1185">Reference proteome</keyword>
<reference evidence="2 3" key="1">
    <citation type="submission" date="2018-02" db="EMBL/GenBank/DDBJ databases">
        <title>The genomes of Aspergillus section Nigri reveals drivers in fungal speciation.</title>
        <authorList>
            <consortium name="DOE Joint Genome Institute"/>
            <person name="Vesth T.C."/>
            <person name="Nybo J."/>
            <person name="Theobald S."/>
            <person name="Brandl J."/>
            <person name="Frisvad J.C."/>
            <person name="Nielsen K.F."/>
            <person name="Lyhne E.K."/>
            <person name="Kogle M.E."/>
            <person name="Kuo A."/>
            <person name="Riley R."/>
            <person name="Clum A."/>
            <person name="Nolan M."/>
            <person name="Lipzen A."/>
            <person name="Salamov A."/>
            <person name="Henrissat B."/>
            <person name="Wiebenga A."/>
            <person name="De vries R.P."/>
            <person name="Grigoriev I.V."/>
            <person name="Mortensen U.H."/>
            <person name="Andersen M.R."/>
            <person name="Baker S.E."/>
        </authorList>
    </citation>
    <scope>NUCLEOTIDE SEQUENCE [LARGE SCALE GENOMIC DNA]</scope>
    <source>
        <strain evidence="2 3">CBS 707.79</strain>
    </source>
</reference>
<keyword evidence="1" id="KW-0812">Transmembrane</keyword>
<accession>A0A319DF11</accession>
<keyword evidence="1" id="KW-0472">Membrane</keyword>
<keyword evidence="1" id="KW-1133">Transmembrane helix</keyword>
<feature type="transmembrane region" description="Helical" evidence="1">
    <location>
        <begin position="20"/>
        <end position="42"/>
    </location>
</feature>
<dbReference type="VEuPathDB" id="FungiDB:BO71DRAFT_104173"/>
<proteinExistence type="predicted"/>